<dbReference type="EMBL" id="JACNJD010000123">
    <property type="protein sequence ID" value="MBC8176274.1"/>
    <property type="molecule type" value="Genomic_DNA"/>
</dbReference>
<proteinExistence type="predicted"/>
<dbReference type="AlphaFoldDB" id="A0A8J6T6V4"/>
<gene>
    <name evidence="1" type="ORF">H8E19_02630</name>
</gene>
<evidence type="ECO:0000313" key="1">
    <source>
        <dbReference type="EMBL" id="MBC8176274.1"/>
    </source>
</evidence>
<organism evidence="1 2">
    <name type="scientific">Candidatus Desulfacyla euxinica</name>
    <dbReference type="NCBI Taxonomy" id="2841693"/>
    <lineage>
        <taxon>Bacteria</taxon>
        <taxon>Deltaproteobacteria</taxon>
        <taxon>Candidatus Desulfacyla</taxon>
    </lineage>
</organism>
<comment type="caution">
    <text evidence="1">The sequence shown here is derived from an EMBL/GenBank/DDBJ whole genome shotgun (WGS) entry which is preliminary data.</text>
</comment>
<reference evidence="1 2" key="1">
    <citation type="submission" date="2020-08" db="EMBL/GenBank/DDBJ databases">
        <title>Bridging the membrane lipid divide: bacteria of the FCB group superphylum have the potential to synthesize archaeal ether lipids.</title>
        <authorList>
            <person name="Villanueva L."/>
            <person name="Von Meijenfeldt F.A.B."/>
            <person name="Westbye A.B."/>
            <person name="Yadav S."/>
            <person name="Hopmans E.C."/>
            <person name="Dutilh B.E."/>
            <person name="Sinninghe Damste J.S."/>
        </authorList>
    </citation>
    <scope>NUCLEOTIDE SEQUENCE [LARGE SCALE GENOMIC DNA]</scope>
    <source>
        <strain evidence="1">NIOZ-UU27</strain>
    </source>
</reference>
<dbReference type="Proteomes" id="UP000650524">
    <property type="component" value="Unassembled WGS sequence"/>
</dbReference>
<protein>
    <submittedName>
        <fullName evidence="1">Uncharacterized protein</fullName>
    </submittedName>
</protein>
<evidence type="ECO:0000313" key="2">
    <source>
        <dbReference type="Proteomes" id="UP000650524"/>
    </source>
</evidence>
<name>A0A8J6T6V4_9DELT</name>
<sequence>MQHASSKNVFKILFGEEIGSRMEISGYAHPAWIAGLIEGRASLKDVHVCSEKKDEFLYHFGYANLDKLELRIEELKAIPSS</sequence>
<accession>A0A8J6T6V4</accession>